<dbReference type="PANTHER" id="PTHR14741:SF32">
    <property type="entry name" value="TRIMETHYLGUANOSINE SYNTHASE"/>
    <property type="match status" value="1"/>
</dbReference>
<name>A0ABV3EF63_9ACTN</name>
<dbReference type="GO" id="GO:0008168">
    <property type="term" value="F:methyltransferase activity"/>
    <property type="evidence" value="ECO:0007669"/>
    <property type="project" value="UniProtKB-KW"/>
</dbReference>
<dbReference type="EMBL" id="JBEZLS010000035">
    <property type="protein sequence ID" value="MEU9355791.1"/>
    <property type="molecule type" value="Genomic_DNA"/>
</dbReference>
<dbReference type="InterPro" id="IPR029063">
    <property type="entry name" value="SAM-dependent_MTases_sf"/>
</dbReference>
<protein>
    <submittedName>
        <fullName evidence="3">Methyltransferase domain-containing protein</fullName>
    </submittedName>
</protein>
<proteinExistence type="predicted"/>
<accession>A0ABV3EF63</accession>
<keyword evidence="3" id="KW-0808">Transferase</keyword>
<dbReference type="Pfam" id="PF18096">
    <property type="entry name" value="Thump_like"/>
    <property type="match status" value="1"/>
</dbReference>
<dbReference type="RefSeq" id="WP_359989025.1">
    <property type="nucleotide sequence ID" value="NZ_JBEZLS010000035.1"/>
</dbReference>
<evidence type="ECO:0000313" key="4">
    <source>
        <dbReference type="Proteomes" id="UP001551582"/>
    </source>
</evidence>
<feature type="domain" description="Methyltransferase" evidence="1">
    <location>
        <begin position="99"/>
        <end position="166"/>
    </location>
</feature>
<dbReference type="GO" id="GO:0032259">
    <property type="term" value="P:methylation"/>
    <property type="evidence" value="ECO:0007669"/>
    <property type="project" value="UniProtKB-KW"/>
</dbReference>
<feature type="domain" description="THUMP-like" evidence="2">
    <location>
        <begin position="318"/>
        <end position="392"/>
    </location>
</feature>
<dbReference type="PANTHER" id="PTHR14741">
    <property type="entry name" value="S-ADENOSYLMETHIONINE-DEPENDENT METHYLTRANSFERASE RELATED"/>
    <property type="match status" value="1"/>
</dbReference>
<reference evidence="3 4" key="1">
    <citation type="submission" date="2024-06" db="EMBL/GenBank/DDBJ databases">
        <title>The Natural Products Discovery Center: Release of the First 8490 Sequenced Strains for Exploring Actinobacteria Biosynthetic Diversity.</title>
        <authorList>
            <person name="Kalkreuter E."/>
            <person name="Kautsar S.A."/>
            <person name="Yang D."/>
            <person name="Bader C.D."/>
            <person name="Teijaro C.N."/>
            <person name="Fluegel L."/>
            <person name="Davis C.M."/>
            <person name="Simpson J.R."/>
            <person name="Lauterbach L."/>
            <person name="Steele A.D."/>
            <person name="Gui C."/>
            <person name="Meng S."/>
            <person name="Li G."/>
            <person name="Viehrig K."/>
            <person name="Ye F."/>
            <person name="Su P."/>
            <person name="Kiefer A.F."/>
            <person name="Nichols A."/>
            <person name="Cepeda A.J."/>
            <person name="Yan W."/>
            <person name="Fan B."/>
            <person name="Jiang Y."/>
            <person name="Adhikari A."/>
            <person name="Zheng C.-J."/>
            <person name="Schuster L."/>
            <person name="Cowan T.M."/>
            <person name="Smanski M.J."/>
            <person name="Chevrette M.G."/>
            <person name="De Carvalho L.P.S."/>
            <person name="Shen B."/>
        </authorList>
    </citation>
    <scope>NUCLEOTIDE SEQUENCE [LARGE SCALE GENOMIC DNA]</scope>
    <source>
        <strain evidence="3 4">NPDC048274</strain>
    </source>
</reference>
<sequence length="394" mass="41605">MNDLAPLLTSEGRALLDEVRDTDPAHELAVATRLRREHPAALVSAALGQARLRQRAVAKFGAQDARRMFFTPNGVEQSTRASVAAYRAARFRELGVTSVADLCCGIGGDAIALARAGVRVLAVDRDPLTAAAARANAEALGLADLIEVREADVTEVDTAGYDAVFVDPARRGGRGRVFDPEAYSPPLSWAVGAARTASRAAALKVAPGIPHEAVPGDAGAEWISDGGDVKEAVLWFGAGAGTGSAAVRATLLPGPRTLVSRGLPDPAVRPPGRYLYEPDGAVIRAHLVAEVAERLDGGLIDATIAYVTADEHRPTPYATAYELTDRLPFNVKKLKALLRERGVGTLTVKKRGSAVEPEELRRKVLPKPHGSESVTVFLTRVAGAPTMLLGHPVR</sequence>
<evidence type="ECO:0000259" key="1">
    <source>
        <dbReference type="Pfam" id="PF13649"/>
    </source>
</evidence>
<dbReference type="Proteomes" id="UP001551582">
    <property type="component" value="Unassembled WGS sequence"/>
</dbReference>
<keyword evidence="3" id="KW-0489">Methyltransferase</keyword>
<dbReference type="Gene3D" id="3.40.50.150">
    <property type="entry name" value="Vaccinia Virus protein VP39"/>
    <property type="match status" value="1"/>
</dbReference>
<keyword evidence="4" id="KW-1185">Reference proteome</keyword>
<dbReference type="Pfam" id="PF13649">
    <property type="entry name" value="Methyltransf_25"/>
    <property type="match status" value="1"/>
</dbReference>
<dbReference type="SUPFAM" id="SSF53335">
    <property type="entry name" value="S-adenosyl-L-methionine-dependent methyltransferases"/>
    <property type="match status" value="1"/>
</dbReference>
<comment type="caution">
    <text evidence="3">The sequence shown here is derived from an EMBL/GenBank/DDBJ whole genome shotgun (WGS) entry which is preliminary data.</text>
</comment>
<evidence type="ECO:0000313" key="3">
    <source>
        <dbReference type="EMBL" id="MEU9355791.1"/>
    </source>
</evidence>
<dbReference type="InterPro" id="IPR041497">
    <property type="entry name" value="Thump-like"/>
</dbReference>
<dbReference type="CDD" id="cd02440">
    <property type="entry name" value="AdoMet_MTases"/>
    <property type="match status" value="1"/>
</dbReference>
<gene>
    <name evidence="3" type="ORF">AB0D65_33540</name>
</gene>
<evidence type="ECO:0000259" key="2">
    <source>
        <dbReference type="Pfam" id="PF18096"/>
    </source>
</evidence>
<dbReference type="InterPro" id="IPR041698">
    <property type="entry name" value="Methyltransf_25"/>
</dbReference>
<organism evidence="3 4">
    <name type="scientific">Streptomyces griseoloalbus</name>
    <dbReference type="NCBI Taxonomy" id="67303"/>
    <lineage>
        <taxon>Bacteria</taxon>
        <taxon>Bacillati</taxon>
        <taxon>Actinomycetota</taxon>
        <taxon>Actinomycetes</taxon>
        <taxon>Kitasatosporales</taxon>
        <taxon>Streptomycetaceae</taxon>
        <taxon>Streptomyces</taxon>
    </lineage>
</organism>